<evidence type="ECO:0000313" key="1">
    <source>
        <dbReference type="EMBL" id="EDM13293.1"/>
    </source>
</evidence>
<dbReference type="EMBL" id="CH473973">
    <property type="protein sequence ID" value="EDM13293.1"/>
    <property type="molecule type" value="Genomic_DNA"/>
</dbReference>
<evidence type="ECO:0000313" key="2">
    <source>
        <dbReference type="Proteomes" id="UP000234681"/>
    </source>
</evidence>
<proteinExistence type="predicted"/>
<sequence length="23" mass="2601">MGSLLINTLYSSRHVHIAMSWPS</sequence>
<organism evidence="1 2">
    <name type="scientific">Rattus norvegicus</name>
    <name type="common">Rat</name>
    <dbReference type="NCBI Taxonomy" id="10116"/>
    <lineage>
        <taxon>Eukaryota</taxon>
        <taxon>Metazoa</taxon>
        <taxon>Chordata</taxon>
        <taxon>Craniata</taxon>
        <taxon>Vertebrata</taxon>
        <taxon>Euteleostomi</taxon>
        <taxon>Mammalia</taxon>
        <taxon>Eutheria</taxon>
        <taxon>Euarchontoglires</taxon>
        <taxon>Glires</taxon>
        <taxon>Rodentia</taxon>
        <taxon>Myomorpha</taxon>
        <taxon>Muroidea</taxon>
        <taxon>Muridae</taxon>
        <taxon>Murinae</taxon>
        <taxon>Rattus</taxon>
    </lineage>
</organism>
<accession>A6J054</accession>
<dbReference type="Proteomes" id="UP000234681">
    <property type="component" value="Chromosome 12"/>
</dbReference>
<reference evidence="1 2" key="1">
    <citation type="submission" date="2005-07" db="EMBL/GenBank/DDBJ databases">
        <authorList>
            <person name="Mural R.J."/>
            <person name="Li P.W."/>
            <person name="Adams M.D."/>
            <person name="Amanatides P.G."/>
            <person name="Baden-Tillson H."/>
            <person name="Barnstead M."/>
            <person name="Chin S.H."/>
            <person name="Dew I."/>
            <person name="Evans C.A."/>
            <person name="Ferriera S."/>
            <person name="Flanigan M."/>
            <person name="Fosler C."/>
            <person name="Glodek A."/>
            <person name="Gu Z."/>
            <person name="Holt R.A."/>
            <person name="Jennings D."/>
            <person name="Kraft C.L."/>
            <person name="Lu F."/>
            <person name="Nguyen T."/>
            <person name="Nusskern D.R."/>
            <person name="Pfannkoch C.M."/>
            <person name="Sitter C."/>
            <person name="Sutton G.G."/>
            <person name="Venter J.C."/>
            <person name="Wang Z."/>
            <person name="Woodage T."/>
            <person name="Zheng X.H."/>
            <person name="Zhong F."/>
        </authorList>
    </citation>
    <scope>NUCLEOTIDE SEQUENCE [LARGE SCALE GENOMIC DNA]</scope>
    <source>
        <strain>BN</strain>
        <strain evidence="2">Sprague-Dawley</strain>
    </source>
</reference>
<name>A6J054_RAT</name>
<dbReference type="AlphaFoldDB" id="A6J054"/>
<gene>
    <name evidence="1" type="ORF">rCG_21883</name>
</gene>
<protein>
    <submittedName>
        <fullName evidence="1">RCG21883</fullName>
    </submittedName>
</protein>